<dbReference type="RefSeq" id="WP_394833044.1">
    <property type="nucleotide sequence ID" value="NZ_CP089929.1"/>
</dbReference>
<name>A0ABZ2KXI8_9BACT</name>
<evidence type="ECO:0000256" key="1">
    <source>
        <dbReference type="ARBA" id="ARBA00004141"/>
    </source>
</evidence>
<protein>
    <submittedName>
        <fullName evidence="7">MFS transporter</fullName>
    </submittedName>
</protein>
<evidence type="ECO:0000313" key="7">
    <source>
        <dbReference type="EMBL" id="WXB03414.1"/>
    </source>
</evidence>
<feature type="transmembrane region" description="Helical" evidence="5">
    <location>
        <begin position="112"/>
        <end position="132"/>
    </location>
</feature>
<dbReference type="InterPro" id="IPR036259">
    <property type="entry name" value="MFS_trans_sf"/>
</dbReference>
<keyword evidence="3 5" id="KW-1133">Transmembrane helix</keyword>
<dbReference type="InterPro" id="IPR005829">
    <property type="entry name" value="Sugar_transporter_CS"/>
</dbReference>
<organism evidence="7 8">
    <name type="scientific">Pendulispora rubella</name>
    <dbReference type="NCBI Taxonomy" id="2741070"/>
    <lineage>
        <taxon>Bacteria</taxon>
        <taxon>Pseudomonadati</taxon>
        <taxon>Myxococcota</taxon>
        <taxon>Myxococcia</taxon>
        <taxon>Myxococcales</taxon>
        <taxon>Sorangiineae</taxon>
        <taxon>Pendulisporaceae</taxon>
        <taxon>Pendulispora</taxon>
    </lineage>
</organism>
<feature type="transmembrane region" description="Helical" evidence="5">
    <location>
        <begin position="177"/>
        <end position="196"/>
    </location>
</feature>
<dbReference type="InterPro" id="IPR011701">
    <property type="entry name" value="MFS"/>
</dbReference>
<gene>
    <name evidence="7" type="ORF">LVJ94_41730</name>
</gene>
<feature type="transmembrane region" description="Helical" evidence="5">
    <location>
        <begin position="379"/>
        <end position="398"/>
    </location>
</feature>
<feature type="transmembrane region" description="Helical" evidence="5">
    <location>
        <begin position="153"/>
        <end position="171"/>
    </location>
</feature>
<feature type="transmembrane region" description="Helical" evidence="5">
    <location>
        <begin position="320"/>
        <end position="339"/>
    </location>
</feature>
<evidence type="ECO:0000256" key="3">
    <source>
        <dbReference type="ARBA" id="ARBA00022989"/>
    </source>
</evidence>
<sequence length="457" mass="48016">MTDTVRDAVRHGPMSRFQLVAVAICIGLNMLDGFDVLVMAFTSSSVAAEWALSGRQVGMLLSAGLFGMTAGSLFLAPWADRFGRRAIVLVCLTLCIVGMLLSAFAGGPVELAALRVVTGIGIGGMLASINVITAEYSSDRWRNTAVSLQATGYPIGATIGGSIAAVLITHYGWRSVFVFGALASAAMVPIVLGRLPESLDFLLDKRPPRALEKVNALLRRMIRPEVRELPAPAPSPVRAALPMRRLFGEGMTRPSVLIALSFFLQMLSFYFVLSWTPKLLVHAGLSKQQGITGGVLLNLGGIVGGTIFGYLAARFGVQRLTAIAMVTASVCAVVFGMVARDLSMAFPVALLIGAFIFAAMVGLYSLTPSLYPPSIRTTGVGWAIGIGRLGAILAPSTAGFLVEGGWQNSALYALYALPLLAAAAMVMAIRTSTGFKGESAASREQGAGVVGGSFQHR</sequence>
<dbReference type="PANTHER" id="PTHR23508:SF10">
    <property type="entry name" value="CARBOXYLIC ACID TRANSPORTER PROTEIN HOMOLOG"/>
    <property type="match status" value="1"/>
</dbReference>
<feature type="transmembrane region" description="Helical" evidence="5">
    <location>
        <begin position="20"/>
        <end position="40"/>
    </location>
</feature>
<dbReference type="InterPro" id="IPR020846">
    <property type="entry name" value="MFS_dom"/>
</dbReference>
<comment type="subcellular location">
    <subcellularLocation>
        <location evidence="1">Membrane</location>
        <topology evidence="1">Multi-pass membrane protein</topology>
    </subcellularLocation>
</comment>
<feature type="domain" description="Major facilitator superfamily (MFS) profile" evidence="6">
    <location>
        <begin position="21"/>
        <end position="434"/>
    </location>
</feature>
<feature type="transmembrane region" description="Helical" evidence="5">
    <location>
        <begin position="254"/>
        <end position="273"/>
    </location>
</feature>
<dbReference type="PROSITE" id="PS50850">
    <property type="entry name" value="MFS"/>
    <property type="match status" value="1"/>
</dbReference>
<keyword evidence="4 5" id="KW-0472">Membrane</keyword>
<dbReference type="Proteomes" id="UP001374803">
    <property type="component" value="Chromosome"/>
</dbReference>
<proteinExistence type="predicted"/>
<dbReference type="SUPFAM" id="SSF103473">
    <property type="entry name" value="MFS general substrate transporter"/>
    <property type="match status" value="1"/>
</dbReference>
<feature type="transmembrane region" description="Helical" evidence="5">
    <location>
        <begin position="86"/>
        <end position="106"/>
    </location>
</feature>
<keyword evidence="2 5" id="KW-0812">Transmembrane</keyword>
<dbReference type="Gene3D" id="1.20.1250.20">
    <property type="entry name" value="MFS general substrate transporter like domains"/>
    <property type="match status" value="1"/>
</dbReference>
<evidence type="ECO:0000259" key="6">
    <source>
        <dbReference type="PROSITE" id="PS50850"/>
    </source>
</evidence>
<dbReference type="PROSITE" id="PS00217">
    <property type="entry name" value="SUGAR_TRANSPORT_2"/>
    <property type="match status" value="1"/>
</dbReference>
<evidence type="ECO:0000256" key="5">
    <source>
        <dbReference type="SAM" id="Phobius"/>
    </source>
</evidence>
<dbReference type="CDD" id="cd17365">
    <property type="entry name" value="MFS_PcaK_like"/>
    <property type="match status" value="1"/>
</dbReference>
<feature type="transmembrane region" description="Helical" evidence="5">
    <location>
        <begin position="60"/>
        <end position="79"/>
    </location>
</feature>
<accession>A0ABZ2KXI8</accession>
<evidence type="ECO:0000313" key="8">
    <source>
        <dbReference type="Proteomes" id="UP001374803"/>
    </source>
</evidence>
<dbReference type="EMBL" id="CP089983">
    <property type="protein sequence ID" value="WXB03414.1"/>
    <property type="molecule type" value="Genomic_DNA"/>
</dbReference>
<evidence type="ECO:0000256" key="2">
    <source>
        <dbReference type="ARBA" id="ARBA00022692"/>
    </source>
</evidence>
<dbReference type="Pfam" id="PF07690">
    <property type="entry name" value="MFS_1"/>
    <property type="match status" value="1"/>
</dbReference>
<feature type="transmembrane region" description="Helical" evidence="5">
    <location>
        <begin position="410"/>
        <end position="429"/>
    </location>
</feature>
<keyword evidence="8" id="KW-1185">Reference proteome</keyword>
<evidence type="ECO:0000256" key="4">
    <source>
        <dbReference type="ARBA" id="ARBA00023136"/>
    </source>
</evidence>
<reference evidence="7" key="1">
    <citation type="submission" date="2021-12" db="EMBL/GenBank/DDBJ databases">
        <title>Discovery of the Pendulisporaceae a myxobacterial family with distinct sporulation behavior and unique specialized metabolism.</title>
        <authorList>
            <person name="Garcia R."/>
            <person name="Popoff A."/>
            <person name="Bader C.D."/>
            <person name="Loehr J."/>
            <person name="Walesch S."/>
            <person name="Walt C."/>
            <person name="Boldt J."/>
            <person name="Bunk B."/>
            <person name="Haeckl F.J.F.P.J."/>
            <person name="Gunesch A.P."/>
            <person name="Birkelbach J."/>
            <person name="Nuebel U."/>
            <person name="Pietschmann T."/>
            <person name="Bach T."/>
            <person name="Mueller R."/>
        </authorList>
    </citation>
    <scope>NUCLEOTIDE SEQUENCE</scope>
    <source>
        <strain evidence="7">MSr11367</strain>
    </source>
</reference>
<dbReference type="PANTHER" id="PTHR23508">
    <property type="entry name" value="CARBOXYLIC ACID TRANSPORTER PROTEIN HOMOLOG"/>
    <property type="match status" value="1"/>
</dbReference>
<feature type="transmembrane region" description="Helical" evidence="5">
    <location>
        <begin position="345"/>
        <end position="367"/>
    </location>
</feature>
<feature type="transmembrane region" description="Helical" evidence="5">
    <location>
        <begin position="293"/>
        <end position="313"/>
    </location>
</feature>